<dbReference type="Proteomes" id="UP000824120">
    <property type="component" value="Chromosome 4"/>
</dbReference>
<sequence>MQRSIVYSKIQVVTHHYQRFSCSQYFLLMQVQAQPQYRNALTQRMVCPYFPIDLRFDLLKIGKVFSRLVMGLSAK</sequence>
<gene>
    <name evidence="1" type="ORF">H5410_021549</name>
</gene>
<evidence type="ECO:0000313" key="2">
    <source>
        <dbReference type="Proteomes" id="UP000824120"/>
    </source>
</evidence>
<comment type="caution">
    <text evidence="1">The sequence shown here is derived from an EMBL/GenBank/DDBJ whole genome shotgun (WGS) entry which is preliminary data.</text>
</comment>
<reference evidence="1 2" key="1">
    <citation type="submission" date="2020-09" db="EMBL/GenBank/DDBJ databases">
        <title>De no assembly of potato wild relative species, Solanum commersonii.</title>
        <authorList>
            <person name="Cho K."/>
        </authorList>
    </citation>
    <scope>NUCLEOTIDE SEQUENCE [LARGE SCALE GENOMIC DNA]</scope>
    <source>
        <strain evidence="1">LZ3.2</strain>
        <tissue evidence="1">Leaf</tissue>
    </source>
</reference>
<dbReference type="EMBL" id="JACXVP010000004">
    <property type="protein sequence ID" value="KAG5610268.1"/>
    <property type="molecule type" value="Genomic_DNA"/>
</dbReference>
<accession>A0A9J5ZFF4</accession>
<keyword evidence="2" id="KW-1185">Reference proteome</keyword>
<proteinExistence type="predicted"/>
<evidence type="ECO:0000313" key="1">
    <source>
        <dbReference type="EMBL" id="KAG5610268.1"/>
    </source>
</evidence>
<feature type="non-terminal residue" evidence="1">
    <location>
        <position position="75"/>
    </location>
</feature>
<protein>
    <submittedName>
        <fullName evidence="1">Uncharacterized protein</fullName>
    </submittedName>
</protein>
<name>A0A9J5ZFF4_SOLCO</name>
<organism evidence="1 2">
    <name type="scientific">Solanum commersonii</name>
    <name type="common">Commerson's wild potato</name>
    <name type="synonym">Commerson's nightshade</name>
    <dbReference type="NCBI Taxonomy" id="4109"/>
    <lineage>
        <taxon>Eukaryota</taxon>
        <taxon>Viridiplantae</taxon>
        <taxon>Streptophyta</taxon>
        <taxon>Embryophyta</taxon>
        <taxon>Tracheophyta</taxon>
        <taxon>Spermatophyta</taxon>
        <taxon>Magnoliopsida</taxon>
        <taxon>eudicotyledons</taxon>
        <taxon>Gunneridae</taxon>
        <taxon>Pentapetalae</taxon>
        <taxon>asterids</taxon>
        <taxon>lamiids</taxon>
        <taxon>Solanales</taxon>
        <taxon>Solanaceae</taxon>
        <taxon>Solanoideae</taxon>
        <taxon>Solaneae</taxon>
        <taxon>Solanum</taxon>
    </lineage>
</organism>
<dbReference type="AlphaFoldDB" id="A0A9J5ZFF4"/>